<dbReference type="Gene3D" id="3.40.47.10">
    <property type="match status" value="1"/>
</dbReference>
<organism evidence="2 3">
    <name type="scientific">Colwellia maritima</name>
    <dbReference type="NCBI Taxonomy" id="2912588"/>
    <lineage>
        <taxon>Bacteria</taxon>
        <taxon>Pseudomonadati</taxon>
        <taxon>Pseudomonadota</taxon>
        <taxon>Gammaproteobacteria</taxon>
        <taxon>Alteromonadales</taxon>
        <taxon>Colwelliaceae</taxon>
        <taxon>Colwellia</taxon>
    </lineage>
</organism>
<feature type="domain" description="Beta-ketoacyl synthase-like N-terminal" evidence="1">
    <location>
        <begin position="14"/>
        <end position="67"/>
    </location>
</feature>
<accession>A0ABS9X7E8</accession>
<evidence type="ECO:0000259" key="1">
    <source>
        <dbReference type="Pfam" id="PF00109"/>
    </source>
</evidence>
<evidence type="ECO:0000313" key="3">
    <source>
        <dbReference type="Proteomes" id="UP001139646"/>
    </source>
</evidence>
<dbReference type="Proteomes" id="UP001139646">
    <property type="component" value="Unassembled WGS sequence"/>
</dbReference>
<dbReference type="InterPro" id="IPR014030">
    <property type="entry name" value="Ketoacyl_synth_N"/>
</dbReference>
<evidence type="ECO:0000313" key="2">
    <source>
        <dbReference type="EMBL" id="MCI2286153.1"/>
    </source>
</evidence>
<dbReference type="RefSeq" id="WP_242289415.1">
    <property type="nucleotide sequence ID" value="NZ_JAKKSL010000007.1"/>
</dbReference>
<name>A0ABS9X7E8_9GAMM</name>
<dbReference type="Pfam" id="PF00109">
    <property type="entry name" value="ketoacyl-synt"/>
    <property type="match status" value="1"/>
</dbReference>
<gene>
    <name evidence="2" type="ORF">L3081_25395</name>
</gene>
<reference evidence="2" key="1">
    <citation type="submission" date="2022-01" db="EMBL/GenBank/DDBJ databases">
        <title>Colwellia maritima, isolated from seawater.</title>
        <authorList>
            <person name="Kristyanto S."/>
            <person name="Jung J."/>
            <person name="Jeon C.O."/>
        </authorList>
    </citation>
    <scope>NUCLEOTIDE SEQUENCE</scope>
    <source>
        <strain evidence="2">MSW7</strain>
    </source>
</reference>
<dbReference type="InterPro" id="IPR016039">
    <property type="entry name" value="Thiolase-like"/>
</dbReference>
<dbReference type="EMBL" id="JAKKSL010000007">
    <property type="protein sequence ID" value="MCI2286153.1"/>
    <property type="molecule type" value="Genomic_DNA"/>
</dbReference>
<dbReference type="SUPFAM" id="SSF53901">
    <property type="entry name" value="Thiolase-like"/>
    <property type="match status" value="1"/>
</dbReference>
<keyword evidence="3" id="KW-1185">Reference proteome</keyword>
<comment type="caution">
    <text evidence="2">The sequence shown here is derived from an EMBL/GenBank/DDBJ whole genome shotgun (WGS) entry which is preliminary data.</text>
</comment>
<sequence length="74" mass="8224">MDVGTNNGKTEDKSDIAIIGLGLKFPGADSEQVFWDNLVSARESIKRYDLSMSENNLFEHARNHTQDRVGAALE</sequence>
<proteinExistence type="predicted"/>
<protein>
    <recommendedName>
        <fullName evidence="1">Beta-ketoacyl synthase-like N-terminal domain-containing protein</fullName>
    </recommendedName>
</protein>